<dbReference type="SUPFAM" id="SSF88688">
    <property type="entry name" value="Families 57/38 glycoside transferase middle domain"/>
    <property type="match status" value="1"/>
</dbReference>
<name>I7J4X4_9CLOT</name>
<dbReference type="Proteomes" id="UP000007652">
    <property type="component" value="Unassembled WGS sequence"/>
</dbReference>
<dbReference type="Pfam" id="PF01074">
    <property type="entry name" value="Glyco_hydro_38N"/>
    <property type="match status" value="1"/>
</dbReference>
<keyword evidence="4 6" id="KW-0326">Glycosidase</keyword>
<evidence type="ECO:0000313" key="7">
    <source>
        <dbReference type="Proteomes" id="UP000007652"/>
    </source>
</evidence>
<dbReference type="GO" id="GO:0004559">
    <property type="term" value="F:alpha-mannosidase activity"/>
    <property type="evidence" value="ECO:0007669"/>
    <property type="project" value="UniProtKB-EC"/>
</dbReference>
<dbReference type="Pfam" id="PF07748">
    <property type="entry name" value="Glyco_hydro_38C"/>
    <property type="match status" value="1"/>
</dbReference>
<dbReference type="InterPro" id="IPR015341">
    <property type="entry name" value="Glyco_hydro_38_cen"/>
</dbReference>
<evidence type="ECO:0000313" key="6">
    <source>
        <dbReference type="EMBL" id="CCJ33191.1"/>
    </source>
</evidence>
<reference evidence="6 7" key="1">
    <citation type="journal article" date="2011" name="J. Bacteriol.">
        <title>Draft genome sequence of Caloramator australicus strain RC3T, a thermoanaerobe from the Great Artesian Basin of Australia.</title>
        <authorList>
            <person name="Ogg C.D."/>
            <person name="Patel B.K.C."/>
        </authorList>
    </citation>
    <scope>NUCLEOTIDE SEQUENCE [LARGE SCALE GENOMIC DNA]</scope>
    <source>
        <strain evidence="6 7">RC3</strain>
    </source>
</reference>
<keyword evidence="2" id="KW-0479">Metal-binding</keyword>
<dbReference type="PANTHER" id="PTHR46017:SF2">
    <property type="entry name" value="MANNOSYLGLYCERATE HYDROLASE"/>
    <property type="match status" value="1"/>
</dbReference>
<dbReference type="SUPFAM" id="SSF88713">
    <property type="entry name" value="Glycoside hydrolase/deacetylase"/>
    <property type="match status" value="1"/>
</dbReference>
<dbReference type="SUPFAM" id="SSF74650">
    <property type="entry name" value="Galactose mutarotase-like"/>
    <property type="match status" value="1"/>
</dbReference>
<dbReference type="GO" id="GO:0030246">
    <property type="term" value="F:carbohydrate binding"/>
    <property type="evidence" value="ECO:0007669"/>
    <property type="project" value="InterPro"/>
</dbReference>
<dbReference type="Gene3D" id="2.70.98.30">
    <property type="entry name" value="Golgi alpha-mannosidase II, domain 4"/>
    <property type="match status" value="1"/>
</dbReference>
<dbReference type="InterPro" id="IPR028995">
    <property type="entry name" value="Glyco_hydro_57/38_cen_sf"/>
</dbReference>
<dbReference type="GO" id="GO:0009313">
    <property type="term" value="P:oligosaccharide catabolic process"/>
    <property type="evidence" value="ECO:0007669"/>
    <property type="project" value="TreeGrafter"/>
</dbReference>
<comment type="caution">
    <text evidence="6">The sequence shown here is derived from an EMBL/GenBank/DDBJ whole genome shotgun (WGS) entry which is preliminary data.</text>
</comment>
<keyword evidence="7" id="KW-1185">Reference proteome</keyword>
<evidence type="ECO:0000256" key="3">
    <source>
        <dbReference type="ARBA" id="ARBA00022801"/>
    </source>
</evidence>
<dbReference type="EMBL" id="CAKP01000065">
    <property type="protein sequence ID" value="CCJ33191.1"/>
    <property type="molecule type" value="Genomic_DNA"/>
</dbReference>
<dbReference type="Gene3D" id="3.20.110.10">
    <property type="entry name" value="Glycoside hydrolase 38, N terminal domain"/>
    <property type="match status" value="1"/>
</dbReference>
<dbReference type="InterPro" id="IPR011330">
    <property type="entry name" value="Glyco_hydro/deAcase_b/a-brl"/>
</dbReference>
<dbReference type="InterPro" id="IPR027291">
    <property type="entry name" value="Glyco_hydro_38_N_sf"/>
</dbReference>
<dbReference type="SMART" id="SM00872">
    <property type="entry name" value="Alpha-mann_mid"/>
    <property type="match status" value="1"/>
</dbReference>
<sequence>MILHVVAHTHWDREWHKTFQEYRVKLIRFFDDLIELLYNDENFTSFMLDGQTIILEDYLEIKPYMKEKIKDLIKKGKLVIGPWYVQPDEFIPSGESLIRNLILGEKIGSEFGKVMNVGYLPDSFGQAAQIPQILKGFEIDYAVFWRGLTEYDIYKTEFLWQAPDKSKIFAVHLPLGYGNARNLSNNLIESIKIIDENIDKLKDRATTSNLLLMSGFDQSMANHDLTLIIEELNKYYKGITIKLSSLIEYIECVRKEISKIETLEGEFRKGKNMRVHVSIDATRMDIKKDNFTSQILYEKYLERICSLTYTLNNEYEKDLIQKGWKYIIQNHAHDSICCVCTDDTHEEMKLRYKYAQQIGNCIINENINFIVKNIRFKTELGKPLLVLNSTTNSRKDIVNAVIYVENENFVLLDQYGKFVPYQIEEIKEINMADKIIEIGYKNPDKYYKEVKIAFIAELDGFGFKTYYIKEYRSHFESKNLIGSKNVLENEFLKITVKANGSLEVKDKRTNKIYDNLNVFEESGNAGDEYDYSPPKEDLVITTYNSNPKIDLIENGPIKATIRIKHILNLPIDTDAKCRSKEEADSIIENHVTLYRDLDRIEFKTIIDNKVKNHRIRALFESNVNAEKHIAQQHFGVIERKNYLKEVEIWDKEKWEEKYYPIYPQQYFIDVSDDFCGLAILNKGLPQYEILNNNKPVIALTLLYGTDYMGKSDLIYRPGRRSGLHIKTNDSLLLGTFETEYAIIPHGGDYITGVVALKAENYVTPFKAFCFENINNNGFIEDEFYLFKTKDNFVITSAIKVSEDGEGVIWRLYNSTNKRIENVNLHFNNLFYNIVQVVNLREHEIFDNRVKIEGSKINIDYLNSNEIVTLKFIINKNNKQILEEKTNV</sequence>
<dbReference type="EC" id="3.2.1.24" evidence="6"/>
<dbReference type="Gene3D" id="1.20.1270.50">
    <property type="entry name" value="Glycoside hydrolase family 38, central domain"/>
    <property type="match status" value="1"/>
</dbReference>
<evidence type="ECO:0000259" key="5">
    <source>
        <dbReference type="SMART" id="SM00872"/>
    </source>
</evidence>
<feature type="domain" description="Glycoside hydrolase family 38 central" evidence="5">
    <location>
        <begin position="281"/>
        <end position="352"/>
    </location>
</feature>
<dbReference type="OrthoDB" id="9764050at2"/>
<dbReference type="Pfam" id="PF17677">
    <property type="entry name" value="Glyco_hydro38C2"/>
    <property type="match status" value="1"/>
</dbReference>
<gene>
    <name evidence="6" type="ORF">CAAU_1107</name>
</gene>
<dbReference type="InterPro" id="IPR041147">
    <property type="entry name" value="GH38_C"/>
</dbReference>
<dbReference type="GO" id="GO:0006013">
    <property type="term" value="P:mannose metabolic process"/>
    <property type="evidence" value="ECO:0007669"/>
    <property type="project" value="InterPro"/>
</dbReference>
<dbReference type="PANTHER" id="PTHR46017">
    <property type="entry name" value="ALPHA-MANNOSIDASE 2C1"/>
    <property type="match status" value="1"/>
</dbReference>
<dbReference type="AlphaFoldDB" id="I7J4X4"/>
<keyword evidence="3 6" id="KW-0378">Hydrolase</keyword>
<protein>
    <submittedName>
        <fullName evidence="6">Alpha-mannosidase</fullName>
        <ecNumber evidence="6">3.2.1.24</ecNumber>
    </submittedName>
</protein>
<dbReference type="InterPro" id="IPR037094">
    <property type="entry name" value="Glyco_hydro_38_cen_sf"/>
</dbReference>
<dbReference type="InterPro" id="IPR011682">
    <property type="entry name" value="Glyco_hydro_38_C"/>
</dbReference>
<accession>I7J4X4</accession>
<proteinExistence type="inferred from homology"/>
<dbReference type="InterPro" id="IPR000602">
    <property type="entry name" value="Glyco_hydro_38_N"/>
</dbReference>
<dbReference type="Gene3D" id="2.60.40.2220">
    <property type="match status" value="1"/>
</dbReference>
<dbReference type="STRING" id="857293.CAAU_1107"/>
<dbReference type="InterPro" id="IPR011013">
    <property type="entry name" value="Gal_mutarotase_sf_dom"/>
</dbReference>
<organism evidence="6 7">
    <name type="scientific">Caloramator australicus RC3</name>
    <dbReference type="NCBI Taxonomy" id="857293"/>
    <lineage>
        <taxon>Bacteria</taxon>
        <taxon>Bacillati</taxon>
        <taxon>Bacillota</taxon>
        <taxon>Clostridia</taxon>
        <taxon>Eubacteriales</taxon>
        <taxon>Clostridiaceae</taxon>
        <taxon>Caloramator</taxon>
    </lineage>
</organism>
<evidence type="ECO:0000256" key="2">
    <source>
        <dbReference type="ARBA" id="ARBA00022723"/>
    </source>
</evidence>
<evidence type="ECO:0000256" key="1">
    <source>
        <dbReference type="ARBA" id="ARBA00009792"/>
    </source>
</evidence>
<dbReference type="eggNOG" id="COG0383">
    <property type="taxonomic scope" value="Bacteria"/>
</dbReference>
<dbReference type="GO" id="GO:0046872">
    <property type="term" value="F:metal ion binding"/>
    <property type="evidence" value="ECO:0007669"/>
    <property type="project" value="UniProtKB-KW"/>
</dbReference>
<comment type="similarity">
    <text evidence="1">Belongs to the glycosyl hydrolase 38 family.</text>
</comment>
<evidence type="ECO:0000256" key="4">
    <source>
        <dbReference type="ARBA" id="ARBA00023295"/>
    </source>
</evidence>